<proteinExistence type="predicted"/>
<dbReference type="Pfam" id="PF12697">
    <property type="entry name" value="Abhydrolase_6"/>
    <property type="match status" value="1"/>
</dbReference>
<gene>
    <name evidence="2" type="ORF">GQX73_g10362</name>
</gene>
<evidence type="ECO:0000313" key="2">
    <source>
        <dbReference type="EMBL" id="KAF2963214.1"/>
    </source>
</evidence>
<dbReference type="PANTHER" id="PTHR37017:SF11">
    <property type="entry name" value="ESTERASE_LIPASE_THIOESTERASE DOMAIN-CONTAINING PROTEIN"/>
    <property type="match status" value="1"/>
</dbReference>
<comment type="caution">
    <text evidence="2">The sequence shown here is derived from an EMBL/GenBank/DDBJ whole genome shotgun (WGS) entry which is preliminary data.</text>
</comment>
<reference evidence="2 3" key="1">
    <citation type="submission" date="2019-12" db="EMBL/GenBank/DDBJ databases">
        <title>Draft genome sequence of the ascomycete Xylaria multiplex DSM 110363.</title>
        <authorList>
            <person name="Buettner E."/>
            <person name="Kellner H."/>
        </authorList>
    </citation>
    <scope>NUCLEOTIDE SEQUENCE [LARGE SCALE GENOMIC DNA]</scope>
    <source>
        <strain evidence="2 3">DSM 110363</strain>
    </source>
</reference>
<evidence type="ECO:0000313" key="3">
    <source>
        <dbReference type="Proteomes" id="UP000481858"/>
    </source>
</evidence>
<dbReference type="PANTHER" id="PTHR37017">
    <property type="entry name" value="AB HYDROLASE-1 DOMAIN-CONTAINING PROTEIN-RELATED"/>
    <property type="match status" value="1"/>
</dbReference>
<evidence type="ECO:0000259" key="1">
    <source>
        <dbReference type="Pfam" id="PF12697"/>
    </source>
</evidence>
<name>A0A7C8MQS2_9PEZI</name>
<dbReference type="Proteomes" id="UP000481858">
    <property type="component" value="Unassembled WGS sequence"/>
</dbReference>
<protein>
    <recommendedName>
        <fullName evidence="1">AB hydrolase-1 domain-containing protein</fullName>
    </recommendedName>
</protein>
<dbReference type="SUPFAM" id="SSF53474">
    <property type="entry name" value="alpha/beta-Hydrolases"/>
    <property type="match status" value="1"/>
</dbReference>
<sequence length="253" mass="27394">MAISKPTVFFLPGGYHTTWIYDSVRSILSDRGFATEASDLVSVGTTDASVGMHSDAVHLRSQLTKLIDDGKDIVLVAHSYGGIVASNAVHRLSVEQRAAQGKQGGIALILYLAGLVVPSGRTLLSIAPPSPSWDVTRDDFLMPKDPLHNFYADVEPLLASKAIDALKPMSPQVLKDEITYEPWNQGFNVGYIFTEDDNQLPIETQQIMFTRFPGGSFSANLASGHSPFLNIPGALADVIQDGINFVLKKKHSA</sequence>
<dbReference type="InterPro" id="IPR029058">
    <property type="entry name" value="AB_hydrolase_fold"/>
</dbReference>
<dbReference type="InterPro" id="IPR000073">
    <property type="entry name" value="AB_hydrolase_1"/>
</dbReference>
<accession>A0A7C8MQS2</accession>
<keyword evidence="3" id="KW-1185">Reference proteome</keyword>
<organism evidence="2 3">
    <name type="scientific">Xylaria multiplex</name>
    <dbReference type="NCBI Taxonomy" id="323545"/>
    <lineage>
        <taxon>Eukaryota</taxon>
        <taxon>Fungi</taxon>
        <taxon>Dikarya</taxon>
        <taxon>Ascomycota</taxon>
        <taxon>Pezizomycotina</taxon>
        <taxon>Sordariomycetes</taxon>
        <taxon>Xylariomycetidae</taxon>
        <taxon>Xylariales</taxon>
        <taxon>Xylariaceae</taxon>
        <taxon>Xylaria</taxon>
    </lineage>
</organism>
<dbReference type="InParanoid" id="A0A7C8MQS2"/>
<dbReference type="AlphaFoldDB" id="A0A7C8MQS2"/>
<dbReference type="EMBL" id="WUBL01000223">
    <property type="protein sequence ID" value="KAF2963214.1"/>
    <property type="molecule type" value="Genomic_DNA"/>
</dbReference>
<dbReference type="Gene3D" id="3.40.50.1820">
    <property type="entry name" value="alpha/beta hydrolase"/>
    <property type="match status" value="1"/>
</dbReference>
<dbReference type="OrthoDB" id="408373at2759"/>
<feature type="domain" description="AB hydrolase-1" evidence="1">
    <location>
        <begin position="8"/>
        <end position="237"/>
    </location>
</feature>
<dbReference type="InterPro" id="IPR052897">
    <property type="entry name" value="Sec-Metab_Biosynth_Hydrolase"/>
</dbReference>